<gene>
    <name evidence="1" type="ORF">DAMNIGENAA_33780</name>
</gene>
<name>A0A9W6FVW5_9BACT</name>
<proteinExistence type="predicted"/>
<dbReference type="EMBL" id="BSDR01000001">
    <property type="protein sequence ID" value="GLI35945.1"/>
    <property type="molecule type" value="Genomic_DNA"/>
</dbReference>
<sequence length="124" mass="14414">MWVFTRDGFFSVVKKECKADEVMVRARQKSDLLGLGKKLNLTLCIQTDAGTDYAFRAVLKQSDWAGYLADEAMLLDYENFKGSLSKKDHERQNAYFQCWRALLNWQEQSRPKNRNRSGVRVKNA</sequence>
<evidence type="ECO:0000313" key="1">
    <source>
        <dbReference type="EMBL" id="GLI35945.1"/>
    </source>
</evidence>
<dbReference type="Proteomes" id="UP001144372">
    <property type="component" value="Unassembled WGS sequence"/>
</dbReference>
<comment type="caution">
    <text evidence="1">The sequence shown here is derived from an EMBL/GenBank/DDBJ whole genome shotgun (WGS) entry which is preliminary data.</text>
</comment>
<keyword evidence="2" id="KW-1185">Reference proteome</keyword>
<evidence type="ECO:0000313" key="2">
    <source>
        <dbReference type="Proteomes" id="UP001144372"/>
    </source>
</evidence>
<organism evidence="1 2">
    <name type="scientific">Desulforhabdus amnigena</name>
    <dbReference type="NCBI Taxonomy" id="40218"/>
    <lineage>
        <taxon>Bacteria</taxon>
        <taxon>Pseudomonadati</taxon>
        <taxon>Thermodesulfobacteriota</taxon>
        <taxon>Syntrophobacteria</taxon>
        <taxon>Syntrophobacterales</taxon>
        <taxon>Syntrophobacteraceae</taxon>
        <taxon>Desulforhabdus</taxon>
    </lineage>
</organism>
<reference evidence="1" key="1">
    <citation type="submission" date="2022-12" db="EMBL/GenBank/DDBJ databases">
        <title>Reference genome sequencing for broad-spectrum identification of bacterial and archaeal isolates by mass spectrometry.</title>
        <authorList>
            <person name="Sekiguchi Y."/>
            <person name="Tourlousse D.M."/>
        </authorList>
    </citation>
    <scope>NUCLEOTIDE SEQUENCE</scope>
    <source>
        <strain evidence="1">ASRB1</strain>
    </source>
</reference>
<dbReference type="RefSeq" id="WP_281796068.1">
    <property type="nucleotide sequence ID" value="NZ_BSDR01000001.1"/>
</dbReference>
<dbReference type="AlphaFoldDB" id="A0A9W6FVW5"/>
<protein>
    <submittedName>
        <fullName evidence="1">Uncharacterized protein</fullName>
    </submittedName>
</protein>
<accession>A0A9W6FVW5</accession>